<feature type="compositionally biased region" description="Polar residues" evidence="1">
    <location>
        <begin position="8"/>
        <end position="18"/>
    </location>
</feature>
<proteinExistence type="predicted"/>
<keyword evidence="3" id="KW-1185">Reference proteome</keyword>
<evidence type="ECO:0000313" key="2">
    <source>
        <dbReference type="EMBL" id="KIH54642.1"/>
    </source>
</evidence>
<dbReference type="AlphaFoldDB" id="A0A0C2CXQ9"/>
<protein>
    <submittedName>
        <fullName evidence="2">Uncharacterized protein</fullName>
    </submittedName>
</protein>
<dbReference type="OrthoDB" id="5957871at2759"/>
<feature type="region of interest" description="Disordered" evidence="1">
    <location>
        <begin position="1"/>
        <end position="26"/>
    </location>
</feature>
<dbReference type="Proteomes" id="UP000054047">
    <property type="component" value="Unassembled WGS sequence"/>
</dbReference>
<accession>A0A0C2CXQ9</accession>
<dbReference type="EMBL" id="KN738751">
    <property type="protein sequence ID" value="KIH54642.1"/>
    <property type="molecule type" value="Genomic_DNA"/>
</dbReference>
<evidence type="ECO:0000256" key="1">
    <source>
        <dbReference type="SAM" id="MobiDB-lite"/>
    </source>
</evidence>
<feature type="non-terminal residue" evidence="2">
    <location>
        <position position="1"/>
    </location>
</feature>
<sequence length="68" mass="7710">QVQREEVSDISSVSSPQTGRRKLNVREKSRQMVKYVHEQRAARTLSIVCGIIHLILDEGCSNHYAMVA</sequence>
<name>A0A0C2CXQ9_9BILA</name>
<evidence type="ECO:0000313" key="3">
    <source>
        <dbReference type="Proteomes" id="UP000054047"/>
    </source>
</evidence>
<reference evidence="2 3" key="1">
    <citation type="submission" date="2013-12" db="EMBL/GenBank/DDBJ databases">
        <title>Draft genome of the parsitic nematode Ancylostoma duodenale.</title>
        <authorList>
            <person name="Mitreva M."/>
        </authorList>
    </citation>
    <scope>NUCLEOTIDE SEQUENCE [LARGE SCALE GENOMIC DNA]</scope>
    <source>
        <strain evidence="2 3">Zhejiang</strain>
    </source>
</reference>
<gene>
    <name evidence="2" type="ORF">ANCDUO_15211</name>
</gene>
<organism evidence="2 3">
    <name type="scientific">Ancylostoma duodenale</name>
    <dbReference type="NCBI Taxonomy" id="51022"/>
    <lineage>
        <taxon>Eukaryota</taxon>
        <taxon>Metazoa</taxon>
        <taxon>Ecdysozoa</taxon>
        <taxon>Nematoda</taxon>
        <taxon>Chromadorea</taxon>
        <taxon>Rhabditida</taxon>
        <taxon>Rhabditina</taxon>
        <taxon>Rhabditomorpha</taxon>
        <taxon>Strongyloidea</taxon>
        <taxon>Ancylostomatidae</taxon>
        <taxon>Ancylostomatinae</taxon>
        <taxon>Ancylostoma</taxon>
    </lineage>
</organism>